<gene>
    <name evidence="2" type="ORF">EV644_13042</name>
</gene>
<dbReference type="PANTHER" id="PTHR34310:SF9">
    <property type="entry name" value="BLR5716 PROTEIN"/>
    <property type="match status" value="1"/>
</dbReference>
<feature type="domain" description="DUF427" evidence="1">
    <location>
        <begin position="153"/>
        <end position="239"/>
    </location>
</feature>
<name>A0ABY2B898_9ACTN</name>
<dbReference type="Gene3D" id="2.170.150.40">
    <property type="entry name" value="Domain of unknown function (DUF427)"/>
    <property type="match status" value="2"/>
</dbReference>
<dbReference type="Pfam" id="PF04248">
    <property type="entry name" value="NTP_transf_9"/>
    <property type="match status" value="1"/>
</dbReference>
<evidence type="ECO:0000259" key="1">
    <source>
        <dbReference type="Pfam" id="PF04248"/>
    </source>
</evidence>
<proteinExistence type="predicted"/>
<dbReference type="InterPro" id="IPR038694">
    <property type="entry name" value="DUF427_sf"/>
</dbReference>
<evidence type="ECO:0000313" key="3">
    <source>
        <dbReference type="Proteomes" id="UP000295818"/>
    </source>
</evidence>
<dbReference type="PANTHER" id="PTHR34310">
    <property type="entry name" value="DUF427 DOMAIN PROTEIN (AFU_ORTHOLOGUE AFUA_3G02220)"/>
    <property type="match status" value="1"/>
</dbReference>
<organism evidence="2 3">
    <name type="scientific">Kribbella orskensis</name>
    <dbReference type="NCBI Taxonomy" id="2512216"/>
    <lineage>
        <taxon>Bacteria</taxon>
        <taxon>Bacillati</taxon>
        <taxon>Actinomycetota</taxon>
        <taxon>Actinomycetes</taxon>
        <taxon>Propionibacteriales</taxon>
        <taxon>Kribbellaceae</taxon>
        <taxon>Kribbella</taxon>
    </lineage>
</organism>
<dbReference type="InterPro" id="IPR007361">
    <property type="entry name" value="DUF427"/>
</dbReference>
<protein>
    <submittedName>
        <fullName evidence="2">Uncharacterized protein (DUF427 family)</fullName>
    </submittedName>
</protein>
<dbReference type="EMBL" id="SLWM01000030">
    <property type="protein sequence ID" value="TCO11600.1"/>
    <property type="molecule type" value="Genomic_DNA"/>
</dbReference>
<accession>A0ABY2B898</accession>
<evidence type="ECO:0000313" key="2">
    <source>
        <dbReference type="EMBL" id="TCO11600.1"/>
    </source>
</evidence>
<dbReference type="Proteomes" id="UP000295818">
    <property type="component" value="Unassembled WGS sequence"/>
</dbReference>
<sequence length="269" mass="30008">MRDLWSEGLSLLRYEPTEMRIRVRHGGRVIADTTRAALVWEPRRVVPSYAVPVADLSVDLTRSSGEAVPAPDGILHPGIPFTAHSSDGQSVDLQVGEDRLAGAGFRPDDPELAEYVVLDFNAFDEWLEEDQPVLSHPREPYHRVDVRRSSRTVRIELDGVVLAESSRPTFVFETSLPTRFYLPREDIVAELEPSELRTTCAYKGRAIYFSAGGRKNLMWSYPDPLSDARDLAGLVAVYDDLVDVYVDGELRGRPSGPVAQALQQEFGLV</sequence>
<comment type="caution">
    <text evidence="2">The sequence shown here is derived from an EMBL/GenBank/DDBJ whole genome shotgun (WGS) entry which is preliminary data.</text>
</comment>
<keyword evidence="3" id="KW-1185">Reference proteome</keyword>
<reference evidence="2 3" key="1">
    <citation type="journal article" date="2015" name="Stand. Genomic Sci.">
        <title>Genomic Encyclopedia of Bacterial and Archaeal Type Strains, Phase III: the genomes of soil and plant-associated and newly described type strains.</title>
        <authorList>
            <person name="Whitman W.B."/>
            <person name="Woyke T."/>
            <person name="Klenk H.P."/>
            <person name="Zhou Y."/>
            <person name="Lilburn T.G."/>
            <person name="Beck B.J."/>
            <person name="De Vos P."/>
            <person name="Vandamme P."/>
            <person name="Eisen J.A."/>
            <person name="Garrity G."/>
            <person name="Hugenholtz P."/>
            <person name="Kyrpides N.C."/>
        </authorList>
    </citation>
    <scope>NUCLEOTIDE SEQUENCE [LARGE SCALE GENOMIC DNA]</scope>
    <source>
        <strain evidence="2 3">VKM Ac-2538</strain>
    </source>
</reference>